<dbReference type="SMART" id="SM00463">
    <property type="entry name" value="SMR"/>
    <property type="match status" value="1"/>
</dbReference>
<dbReference type="InterPro" id="IPR052772">
    <property type="entry name" value="Endo/PolyKinase_Domain-Protein"/>
</dbReference>
<dbReference type="InterPro" id="IPR002625">
    <property type="entry name" value="Smr_dom"/>
</dbReference>
<dbReference type="PANTHER" id="PTHR46535:SF1">
    <property type="entry name" value="NEDD4-BINDING PROTEIN 2"/>
    <property type="match status" value="1"/>
</dbReference>
<dbReference type="AlphaFoldDB" id="A0A0B6ZTU4"/>
<sequence>MIHCEMRPGFVAKLAIDCQQQALRYQSEGMQGAALFYRQRAKKYKEDERRANSRAAQVLFEKGSERLRVENTLDLHFYHLDEAISAVNAAIEMKEDEYKKKPDKRNSYLDIVTGWGRNSRNGIPKLKPAISHHLWTKCFQYEERSAGMLRVYVGKKL</sequence>
<dbReference type="EMBL" id="HACG01025088">
    <property type="protein sequence ID" value="CEK71953.1"/>
    <property type="molecule type" value="Transcribed_RNA"/>
</dbReference>
<gene>
    <name evidence="2" type="primary">ORF80531</name>
</gene>
<reference evidence="2" key="1">
    <citation type="submission" date="2014-12" db="EMBL/GenBank/DDBJ databases">
        <title>Insight into the proteome of Arion vulgaris.</title>
        <authorList>
            <person name="Aradska J."/>
            <person name="Bulat T."/>
            <person name="Smidak R."/>
            <person name="Sarate P."/>
            <person name="Gangsoo J."/>
            <person name="Sialana F."/>
            <person name="Bilban M."/>
            <person name="Lubec G."/>
        </authorList>
    </citation>
    <scope>NUCLEOTIDE SEQUENCE</scope>
    <source>
        <tissue evidence="2">Skin</tissue>
    </source>
</reference>
<feature type="domain" description="Smr" evidence="1">
    <location>
        <begin position="73"/>
        <end position="154"/>
    </location>
</feature>
<dbReference type="Gene3D" id="3.30.1370.110">
    <property type="match status" value="1"/>
</dbReference>
<organism evidence="2">
    <name type="scientific">Arion vulgaris</name>
    <dbReference type="NCBI Taxonomy" id="1028688"/>
    <lineage>
        <taxon>Eukaryota</taxon>
        <taxon>Metazoa</taxon>
        <taxon>Spiralia</taxon>
        <taxon>Lophotrochozoa</taxon>
        <taxon>Mollusca</taxon>
        <taxon>Gastropoda</taxon>
        <taxon>Heterobranchia</taxon>
        <taxon>Euthyneura</taxon>
        <taxon>Panpulmonata</taxon>
        <taxon>Eupulmonata</taxon>
        <taxon>Stylommatophora</taxon>
        <taxon>Helicina</taxon>
        <taxon>Arionoidea</taxon>
        <taxon>Arionidae</taxon>
        <taxon>Arion</taxon>
    </lineage>
</organism>
<evidence type="ECO:0000259" key="1">
    <source>
        <dbReference type="PROSITE" id="PS50828"/>
    </source>
</evidence>
<dbReference type="GO" id="GO:0004519">
    <property type="term" value="F:endonuclease activity"/>
    <property type="evidence" value="ECO:0007669"/>
    <property type="project" value="TreeGrafter"/>
</dbReference>
<dbReference type="SUPFAM" id="SSF160443">
    <property type="entry name" value="SMR domain-like"/>
    <property type="match status" value="1"/>
</dbReference>
<dbReference type="PANTHER" id="PTHR46535">
    <property type="entry name" value="NEDD4-BINDING PROTEIN 2"/>
    <property type="match status" value="1"/>
</dbReference>
<dbReference type="PROSITE" id="PS50828">
    <property type="entry name" value="SMR"/>
    <property type="match status" value="1"/>
</dbReference>
<dbReference type="GO" id="GO:0005634">
    <property type="term" value="C:nucleus"/>
    <property type="evidence" value="ECO:0007669"/>
    <property type="project" value="TreeGrafter"/>
</dbReference>
<proteinExistence type="predicted"/>
<accession>A0A0B6ZTU4</accession>
<name>A0A0B6ZTU4_9EUPU</name>
<dbReference type="InterPro" id="IPR036063">
    <property type="entry name" value="Smr_dom_sf"/>
</dbReference>
<evidence type="ECO:0000313" key="2">
    <source>
        <dbReference type="EMBL" id="CEK71953.1"/>
    </source>
</evidence>
<protein>
    <recommendedName>
        <fullName evidence="1">Smr domain-containing protein</fullName>
    </recommendedName>
</protein>